<reference evidence="4" key="1">
    <citation type="submission" date="2023-03" db="EMBL/GenBank/DDBJ databases">
        <title>Massive genome expansion in bonnet fungi (Mycena s.s.) driven by repeated elements and novel gene families across ecological guilds.</title>
        <authorList>
            <consortium name="Lawrence Berkeley National Laboratory"/>
            <person name="Harder C.B."/>
            <person name="Miyauchi S."/>
            <person name="Viragh M."/>
            <person name="Kuo A."/>
            <person name="Thoen E."/>
            <person name="Andreopoulos B."/>
            <person name="Lu D."/>
            <person name="Skrede I."/>
            <person name="Drula E."/>
            <person name="Henrissat B."/>
            <person name="Morin E."/>
            <person name="Kohler A."/>
            <person name="Barry K."/>
            <person name="LaButti K."/>
            <person name="Morin E."/>
            <person name="Salamov A."/>
            <person name="Lipzen A."/>
            <person name="Mereny Z."/>
            <person name="Hegedus B."/>
            <person name="Baldrian P."/>
            <person name="Stursova M."/>
            <person name="Weitz H."/>
            <person name="Taylor A."/>
            <person name="Grigoriev I.V."/>
            <person name="Nagy L.G."/>
            <person name="Martin F."/>
            <person name="Kauserud H."/>
        </authorList>
    </citation>
    <scope>NUCLEOTIDE SEQUENCE</scope>
    <source>
        <strain evidence="4">CBHHK200</strain>
    </source>
</reference>
<keyword evidence="5" id="KW-1185">Reference proteome</keyword>
<dbReference type="PANTHER" id="PTHR46910">
    <property type="entry name" value="TRANSCRIPTION FACTOR PDR1"/>
    <property type="match status" value="1"/>
</dbReference>
<dbReference type="InterPro" id="IPR050987">
    <property type="entry name" value="AtrR-like"/>
</dbReference>
<evidence type="ECO:0000313" key="4">
    <source>
        <dbReference type="EMBL" id="KAJ7045258.1"/>
    </source>
</evidence>
<dbReference type="CDD" id="cd12148">
    <property type="entry name" value="fungal_TF_MHR"/>
    <property type="match status" value="1"/>
</dbReference>
<name>A0AAD6TJ89_9AGAR</name>
<comment type="caution">
    <text evidence="4">The sequence shown here is derived from an EMBL/GenBank/DDBJ whole genome shotgun (WGS) entry which is preliminary data.</text>
</comment>
<evidence type="ECO:0000256" key="1">
    <source>
        <dbReference type="ARBA" id="ARBA00023242"/>
    </source>
</evidence>
<dbReference type="Pfam" id="PF04082">
    <property type="entry name" value="Fungal_trans"/>
    <property type="match status" value="1"/>
</dbReference>
<dbReference type="GO" id="GO:0000981">
    <property type="term" value="F:DNA-binding transcription factor activity, RNA polymerase II-specific"/>
    <property type="evidence" value="ECO:0007669"/>
    <property type="project" value="InterPro"/>
</dbReference>
<accession>A0AAD6TJ89</accession>
<dbReference type="GO" id="GO:0008270">
    <property type="term" value="F:zinc ion binding"/>
    <property type="evidence" value="ECO:0007669"/>
    <property type="project" value="InterPro"/>
</dbReference>
<dbReference type="InterPro" id="IPR001138">
    <property type="entry name" value="Zn2Cys6_DnaBD"/>
</dbReference>
<feature type="region of interest" description="Disordered" evidence="2">
    <location>
        <begin position="1"/>
        <end position="31"/>
    </location>
</feature>
<dbReference type="InterPro" id="IPR007219">
    <property type="entry name" value="XnlR_reg_dom"/>
</dbReference>
<dbReference type="GO" id="GO:0003677">
    <property type="term" value="F:DNA binding"/>
    <property type="evidence" value="ECO:0007669"/>
    <property type="project" value="InterPro"/>
</dbReference>
<dbReference type="CDD" id="cd00067">
    <property type="entry name" value="GAL4"/>
    <property type="match status" value="1"/>
</dbReference>
<feature type="region of interest" description="Disordered" evidence="2">
    <location>
        <begin position="754"/>
        <end position="776"/>
    </location>
</feature>
<dbReference type="GO" id="GO:0006351">
    <property type="term" value="P:DNA-templated transcription"/>
    <property type="evidence" value="ECO:0007669"/>
    <property type="project" value="InterPro"/>
</dbReference>
<evidence type="ECO:0000259" key="3">
    <source>
        <dbReference type="SMART" id="SM00906"/>
    </source>
</evidence>
<evidence type="ECO:0000313" key="5">
    <source>
        <dbReference type="Proteomes" id="UP001218188"/>
    </source>
</evidence>
<dbReference type="PANTHER" id="PTHR46910:SF38">
    <property type="entry name" value="ZN(2)-C6 FUNGAL-TYPE DOMAIN-CONTAINING PROTEIN"/>
    <property type="match status" value="1"/>
</dbReference>
<sequence>MAEEKTGKRRRLQGSCDSCRKKKGDSAEMPGNQCTNCISLQQDCTHHRSKAPARRGTPPPLGQETAQEHIAAILSTSTVYIPSNDLAVSHQVLVKVAHYARELEATVASLRVELRAFTTQLSHAKLDIPTTPIGTRPILVDDEDPNPNAPVQSAPKEAVYQLYGKSISIHFLIKHIKQMHGNTSYVVGVRRPEFWMPQPWDKLTIESPHQKFPEDDLLKTLVKNYFDQINPILNILHAPTFNESVADGLHLRDRSFGAVLLVVCALGSRYSEDRRVFLVGATSEHSCGWKWDHFLAEHALHQLQLICLAVSYLGGTDISTPSEGFILAGLGLRFAHAAGVHRRSGYTPMDPLTAELYKRVVWLLIISDTLMSSFKGQPGITQSTNFDLDLPLDCDDEYWGVRDAVQPEGKPSAGAFFPVYAQLIMIFGRIQGAVYPLHGQICSEDVVVQLDSALNQWLDMVPEHLKWNPHQESQVGLLSSLYIYCTYYHAQVLIHRPFIPVPGQDIISTTKFPILAICANAARSCGHVLDIQTRRAKPVHNPHVVIALFDCAVVLLINVWAVVGGRKSRGPEDFNLATADVQNYLRVLRLYERRWRSAGRKCDIISAMLNIGKYTASIDTPSTKRARANDDADATAVPPSSGHSSDTTVSVGVVDSSPAPEPISISVTQQMQALERSFQETENLFSLPLRTDELGRLPIYDSFDYQFTDYGLDFQNVEAPPLQPEMFSPAMGGSISLGDGTGNVFAMEGGQPRTLHPDSFGAPPGYQSNVDGLERV</sequence>
<keyword evidence="1" id="KW-0539">Nucleus</keyword>
<gene>
    <name evidence="4" type="ORF">C8F04DRAFT_1068229</name>
</gene>
<organism evidence="4 5">
    <name type="scientific">Mycena alexandri</name>
    <dbReference type="NCBI Taxonomy" id="1745969"/>
    <lineage>
        <taxon>Eukaryota</taxon>
        <taxon>Fungi</taxon>
        <taxon>Dikarya</taxon>
        <taxon>Basidiomycota</taxon>
        <taxon>Agaricomycotina</taxon>
        <taxon>Agaricomycetes</taxon>
        <taxon>Agaricomycetidae</taxon>
        <taxon>Agaricales</taxon>
        <taxon>Marasmiineae</taxon>
        <taxon>Mycenaceae</taxon>
        <taxon>Mycena</taxon>
    </lineage>
</organism>
<proteinExistence type="predicted"/>
<protein>
    <submittedName>
        <fullName evidence="4">Fungal-specific transcription factor domain-containing protein</fullName>
    </submittedName>
</protein>
<feature type="compositionally biased region" description="Low complexity" evidence="2">
    <location>
        <begin position="634"/>
        <end position="650"/>
    </location>
</feature>
<evidence type="ECO:0000256" key="2">
    <source>
        <dbReference type="SAM" id="MobiDB-lite"/>
    </source>
</evidence>
<feature type="domain" description="Xylanolytic transcriptional activator regulatory" evidence="3">
    <location>
        <begin position="324"/>
        <end position="397"/>
    </location>
</feature>
<dbReference type="SMART" id="SM00906">
    <property type="entry name" value="Fungal_trans"/>
    <property type="match status" value="1"/>
</dbReference>
<dbReference type="Proteomes" id="UP001218188">
    <property type="component" value="Unassembled WGS sequence"/>
</dbReference>
<feature type="region of interest" description="Disordered" evidence="2">
    <location>
        <begin position="622"/>
        <end position="650"/>
    </location>
</feature>
<dbReference type="AlphaFoldDB" id="A0AAD6TJ89"/>
<dbReference type="EMBL" id="JARJCM010000005">
    <property type="protein sequence ID" value="KAJ7045258.1"/>
    <property type="molecule type" value="Genomic_DNA"/>
</dbReference>